<keyword evidence="1" id="KW-0812">Transmembrane</keyword>
<reference evidence="2 3" key="1">
    <citation type="submission" date="2019-12" db="EMBL/GenBank/DDBJ databases">
        <authorList>
            <person name="Alioto T."/>
            <person name="Alioto T."/>
            <person name="Gomez Garrido J."/>
        </authorList>
    </citation>
    <scope>NUCLEOTIDE SEQUENCE [LARGE SCALE GENOMIC DNA]</scope>
</reference>
<proteinExistence type="predicted"/>
<evidence type="ECO:0000313" key="2">
    <source>
        <dbReference type="EMBL" id="CAA3031551.1"/>
    </source>
</evidence>
<dbReference type="Proteomes" id="UP000594638">
    <property type="component" value="Unassembled WGS sequence"/>
</dbReference>
<comment type="caution">
    <text evidence="2">The sequence shown here is derived from an EMBL/GenBank/DDBJ whole genome shotgun (WGS) entry which is preliminary data.</text>
</comment>
<keyword evidence="3" id="KW-1185">Reference proteome</keyword>
<keyword evidence="1" id="KW-1133">Transmembrane helix</keyword>
<evidence type="ECO:0000313" key="3">
    <source>
        <dbReference type="Proteomes" id="UP000594638"/>
    </source>
</evidence>
<feature type="transmembrane region" description="Helical" evidence="1">
    <location>
        <begin position="41"/>
        <end position="64"/>
    </location>
</feature>
<protein>
    <submittedName>
        <fullName evidence="2">Uncharacterized protein</fullName>
    </submittedName>
</protein>
<sequence length="152" mass="16248">MAMNLDDSGVGRVIFLWFLWQLLVEVNIAAFAIVMFPRFGGVYVCCFGCDLTAVFGGCCSLAAFGTVCSGDFPVFSACEYTLWWAWESNDGSKFFLAVSGGGRPVDICRCRLAVFAGLSCGGSQVLGGGGRQVFAVVIVAADGDDRKSTVWY</sequence>
<feature type="transmembrane region" description="Helical" evidence="1">
    <location>
        <begin position="14"/>
        <end position="34"/>
    </location>
</feature>
<keyword evidence="1" id="KW-0472">Membrane</keyword>
<organism evidence="2 3">
    <name type="scientific">Olea europaea subsp. europaea</name>
    <dbReference type="NCBI Taxonomy" id="158383"/>
    <lineage>
        <taxon>Eukaryota</taxon>
        <taxon>Viridiplantae</taxon>
        <taxon>Streptophyta</taxon>
        <taxon>Embryophyta</taxon>
        <taxon>Tracheophyta</taxon>
        <taxon>Spermatophyta</taxon>
        <taxon>Magnoliopsida</taxon>
        <taxon>eudicotyledons</taxon>
        <taxon>Gunneridae</taxon>
        <taxon>Pentapetalae</taxon>
        <taxon>asterids</taxon>
        <taxon>lamiids</taxon>
        <taxon>Lamiales</taxon>
        <taxon>Oleaceae</taxon>
        <taxon>Oleeae</taxon>
        <taxon>Olea</taxon>
    </lineage>
</organism>
<dbReference type="AlphaFoldDB" id="A0A8S0VML2"/>
<dbReference type="EMBL" id="CACTIH010009461">
    <property type="protein sequence ID" value="CAA3031551.1"/>
    <property type="molecule type" value="Genomic_DNA"/>
</dbReference>
<accession>A0A8S0VML2</accession>
<name>A0A8S0VML2_OLEEU</name>
<gene>
    <name evidence="2" type="ORF">OLEA9_A034020</name>
</gene>
<dbReference type="Gramene" id="OE9A034020T1">
    <property type="protein sequence ID" value="OE9A034020C1"/>
    <property type="gene ID" value="OE9A034020"/>
</dbReference>
<evidence type="ECO:0000256" key="1">
    <source>
        <dbReference type="SAM" id="Phobius"/>
    </source>
</evidence>